<keyword evidence="1" id="KW-1133">Transmembrane helix</keyword>
<dbReference type="AlphaFoldDB" id="A0A9X2D230"/>
<organism evidence="2 3">
    <name type="scientific">Legionella maioricensis</name>
    <dbReference type="NCBI Taxonomy" id="2896528"/>
    <lineage>
        <taxon>Bacteria</taxon>
        <taxon>Pseudomonadati</taxon>
        <taxon>Pseudomonadota</taxon>
        <taxon>Gammaproteobacteria</taxon>
        <taxon>Legionellales</taxon>
        <taxon>Legionellaceae</taxon>
        <taxon>Legionella</taxon>
    </lineage>
</organism>
<protein>
    <recommendedName>
        <fullName evidence="4">Transmembrane protein</fullName>
    </recommendedName>
</protein>
<name>A0A9X2D230_9GAMM</name>
<sequence length="167" mass="19090">MSLILKAEHIGGMGAMEPDRYKTNHKLYISGIICLVIALSLFSFSLYIVPFLLWQLDYDVPDLITTLITLFEYKYEYGIVSSKLIVWLIFFVPSLITGFFAYYVSNRIDSEIYKSELPKKYETKMPVSGEISKQIRESAGLGLKIILLMVVIVVIVIFLQAFIRLTA</sequence>
<dbReference type="RefSeq" id="WP_250422409.1">
    <property type="nucleotide sequence ID" value="NZ_JAJKBJ010000017.1"/>
</dbReference>
<feature type="transmembrane region" description="Helical" evidence="1">
    <location>
        <begin position="84"/>
        <end position="104"/>
    </location>
</feature>
<keyword evidence="1" id="KW-0472">Membrane</keyword>
<evidence type="ECO:0000313" key="3">
    <source>
        <dbReference type="Proteomes" id="UP001139721"/>
    </source>
</evidence>
<gene>
    <name evidence="2" type="ORF">LOX96_12925</name>
</gene>
<feature type="transmembrane region" description="Helical" evidence="1">
    <location>
        <begin position="141"/>
        <end position="163"/>
    </location>
</feature>
<dbReference type="EMBL" id="JAJKBJ010000017">
    <property type="protein sequence ID" value="MCL9685003.1"/>
    <property type="molecule type" value="Genomic_DNA"/>
</dbReference>
<keyword evidence="1" id="KW-0812">Transmembrane</keyword>
<evidence type="ECO:0000313" key="2">
    <source>
        <dbReference type="EMBL" id="MCL9685003.1"/>
    </source>
</evidence>
<dbReference type="Proteomes" id="UP001139721">
    <property type="component" value="Unassembled WGS sequence"/>
</dbReference>
<evidence type="ECO:0008006" key="4">
    <source>
        <dbReference type="Google" id="ProtNLM"/>
    </source>
</evidence>
<proteinExistence type="predicted"/>
<keyword evidence="3" id="KW-1185">Reference proteome</keyword>
<accession>A0A9X2D230</accession>
<comment type="caution">
    <text evidence="2">The sequence shown here is derived from an EMBL/GenBank/DDBJ whole genome shotgun (WGS) entry which is preliminary data.</text>
</comment>
<feature type="transmembrane region" description="Helical" evidence="1">
    <location>
        <begin position="27"/>
        <end position="53"/>
    </location>
</feature>
<evidence type="ECO:0000256" key="1">
    <source>
        <dbReference type="SAM" id="Phobius"/>
    </source>
</evidence>
<reference evidence="2" key="1">
    <citation type="submission" date="2021-11" db="EMBL/GenBank/DDBJ databases">
        <title>Legionella maioricencis sp. nov., a new species isolated from hot water samples in Mallorca.</title>
        <authorList>
            <person name="Crespi S."/>
            <person name="Drasar V."/>
            <person name="Salva-Serra F."/>
            <person name="Jaen-Luchoro D."/>
            <person name="Pineiro-Iglesias B."/>
            <person name="Aliaga F."/>
            <person name="Fernandez-Juarez V."/>
            <person name="Coll G."/>
            <person name="Moore E.R.B."/>
            <person name="Bennasar-Figueras A."/>
        </authorList>
    </citation>
    <scope>NUCLEOTIDE SEQUENCE</scope>
    <source>
        <strain evidence="2">HCPI-6</strain>
    </source>
</reference>